<comment type="function">
    <text evidence="8">This protein is part of the stalk that links CF(0) to CF(1). It either transmits conformational changes from CF(0) to CF(1) or is implicated in proton conduction.</text>
</comment>
<dbReference type="Proteomes" id="UP000523955">
    <property type="component" value="Unassembled WGS sequence"/>
</dbReference>
<keyword evidence="4 8" id="KW-0406">Ion transport</keyword>
<dbReference type="InterPro" id="IPR020781">
    <property type="entry name" value="ATPase_OSCP/d_CS"/>
</dbReference>
<comment type="function">
    <text evidence="8">F(1)F(0) ATP synthase produces ATP from ADP in the presence of a proton or sodium gradient. F-type ATPases consist of two structural domains, F(1) containing the extramembraneous catalytic core and F(0) containing the membrane proton channel, linked together by a central stalk and a peripheral stalk. During catalysis, ATP synthesis in the catalytic domain of F(1) is coupled via a rotary mechanism of the central stalk subunits to proton translocation.</text>
</comment>
<dbReference type="NCBIfam" id="NF009967">
    <property type="entry name" value="PRK13430.1"/>
    <property type="match status" value="1"/>
</dbReference>
<reference evidence="9 10" key="1">
    <citation type="submission" date="2020-08" db="EMBL/GenBank/DDBJ databases">
        <authorList>
            <person name="Seo M.-J."/>
        </authorList>
    </citation>
    <scope>NUCLEOTIDE SEQUENCE [LARGE SCALE GENOMIC DNA]</scope>
    <source>
        <strain evidence="9 10">KIGAM211</strain>
    </source>
</reference>
<dbReference type="GO" id="GO:0005886">
    <property type="term" value="C:plasma membrane"/>
    <property type="evidence" value="ECO:0007669"/>
    <property type="project" value="UniProtKB-SubCell"/>
</dbReference>
<comment type="caution">
    <text evidence="9">The sequence shown here is derived from an EMBL/GenBank/DDBJ whole genome shotgun (WGS) entry which is preliminary data.</text>
</comment>
<comment type="subcellular location">
    <subcellularLocation>
        <location evidence="8">Cell membrane</location>
        <topology evidence="8">Peripheral membrane protein</topology>
    </subcellularLocation>
    <subcellularLocation>
        <location evidence="1">Membrane</location>
    </subcellularLocation>
</comment>
<dbReference type="HAMAP" id="MF_01416">
    <property type="entry name" value="ATP_synth_delta_bact"/>
    <property type="match status" value="1"/>
</dbReference>
<accession>A0A7X0RLD2</accession>
<keyword evidence="8" id="KW-1003">Cell membrane</keyword>
<protein>
    <recommendedName>
        <fullName evidence="8">ATP synthase subunit delta</fullName>
    </recommendedName>
    <alternativeName>
        <fullName evidence="8">ATP synthase F(1) sector subunit delta</fullName>
    </alternativeName>
    <alternativeName>
        <fullName evidence="8">F-type ATPase subunit delta</fullName>
        <shortName evidence="8">F-ATPase subunit delta</shortName>
    </alternativeName>
</protein>
<gene>
    <name evidence="8" type="primary">atpH</name>
    <name evidence="9" type="ORF">H5V45_17920</name>
</gene>
<organism evidence="9 10">
    <name type="scientific">Nocardioides luti</name>
    <dbReference type="NCBI Taxonomy" id="2761101"/>
    <lineage>
        <taxon>Bacteria</taxon>
        <taxon>Bacillati</taxon>
        <taxon>Actinomycetota</taxon>
        <taxon>Actinomycetes</taxon>
        <taxon>Propionibacteriales</taxon>
        <taxon>Nocardioidaceae</taxon>
        <taxon>Nocardioides</taxon>
    </lineage>
</organism>
<dbReference type="EMBL" id="JACKXE010000001">
    <property type="protein sequence ID" value="MBB6629209.1"/>
    <property type="molecule type" value="Genomic_DNA"/>
</dbReference>
<keyword evidence="5 8" id="KW-0472">Membrane</keyword>
<evidence type="ECO:0000256" key="3">
    <source>
        <dbReference type="ARBA" id="ARBA00022781"/>
    </source>
</evidence>
<dbReference type="InterPro" id="IPR000711">
    <property type="entry name" value="ATPase_OSCP/dsu"/>
</dbReference>
<proteinExistence type="inferred from homology"/>
<evidence type="ECO:0000256" key="6">
    <source>
        <dbReference type="ARBA" id="ARBA00023196"/>
    </source>
</evidence>
<evidence type="ECO:0000256" key="7">
    <source>
        <dbReference type="ARBA" id="ARBA00023310"/>
    </source>
</evidence>
<dbReference type="GO" id="GO:0046933">
    <property type="term" value="F:proton-transporting ATP synthase activity, rotational mechanism"/>
    <property type="evidence" value="ECO:0007669"/>
    <property type="project" value="UniProtKB-UniRule"/>
</dbReference>
<sequence>MQGAMQGSSADSLARLTDALGTAIEGGADGAALGEGLFGAADVLRAQPALRRATTDPSMPAEAKRALATGVFGSHLDAAATEIVGTAAGLRWTRSSDLGAALEQLGVVALVKAGDAKGEGDRIEDELFAFGRAVTENHDLRDALSDPGRSDADKQALVRGLLEGRASDGSIRLAERSVSGAHLTVTRAIGEYAKIAAGTRNRLVALVRAARPLGDDEQQRLGEVLSRQYDRPVHINVVVEPALVGGVRVEIGDQVIDGTIASRLDDARRRLVG</sequence>
<dbReference type="PANTHER" id="PTHR11910">
    <property type="entry name" value="ATP SYNTHASE DELTA CHAIN"/>
    <property type="match status" value="1"/>
</dbReference>
<evidence type="ECO:0000256" key="1">
    <source>
        <dbReference type="ARBA" id="ARBA00004370"/>
    </source>
</evidence>
<dbReference type="GO" id="GO:0045259">
    <property type="term" value="C:proton-transporting ATP synthase complex"/>
    <property type="evidence" value="ECO:0007669"/>
    <property type="project" value="UniProtKB-KW"/>
</dbReference>
<evidence type="ECO:0000256" key="5">
    <source>
        <dbReference type="ARBA" id="ARBA00023136"/>
    </source>
</evidence>
<evidence type="ECO:0000256" key="2">
    <source>
        <dbReference type="ARBA" id="ARBA00022448"/>
    </source>
</evidence>
<keyword evidence="6 8" id="KW-0139">CF(1)</keyword>
<keyword evidence="3 8" id="KW-0375">Hydrogen ion transport</keyword>
<keyword evidence="2 8" id="KW-0813">Transport</keyword>
<keyword evidence="10" id="KW-1185">Reference proteome</keyword>
<evidence type="ECO:0000256" key="8">
    <source>
        <dbReference type="HAMAP-Rule" id="MF_01416"/>
    </source>
</evidence>
<dbReference type="PROSITE" id="PS00389">
    <property type="entry name" value="ATPASE_DELTA"/>
    <property type="match status" value="1"/>
</dbReference>
<evidence type="ECO:0000313" key="10">
    <source>
        <dbReference type="Proteomes" id="UP000523955"/>
    </source>
</evidence>
<dbReference type="Pfam" id="PF00213">
    <property type="entry name" value="OSCP"/>
    <property type="match status" value="1"/>
</dbReference>
<dbReference type="PRINTS" id="PR00125">
    <property type="entry name" value="ATPASEDELTA"/>
</dbReference>
<evidence type="ECO:0000313" key="9">
    <source>
        <dbReference type="EMBL" id="MBB6629209.1"/>
    </source>
</evidence>
<comment type="similarity">
    <text evidence="8">Belongs to the ATPase delta chain family.</text>
</comment>
<dbReference type="AlphaFoldDB" id="A0A7X0RLD2"/>
<name>A0A7X0RLD2_9ACTN</name>
<keyword evidence="7 8" id="KW-0066">ATP synthesis</keyword>
<evidence type="ECO:0000256" key="4">
    <source>
        <dbReference type="ARBA" id="ARBA00023065"/>
    </source>
</evidence>